<proteinExistence type="predicted"/>
<gene>
    <name evidence="2" type="ORF">BSTOLATCC_MIC38779</name>
</gene>
<keyword evidence="1" id="KW-0175">Coiled coil</keyword>
<protein>
    <submittedName>
        <fullName evidence="2">Uncharacterized protein</fullName>
    </submittedName>
</protein>
<evidence type="ECO:0000313" key="3">
    <source>
        <dbReference type="Proteomes" id="UP001162131"/>
    </source>
</evidence>
<dbReference type="AlphaFoldDB" id="A0AAU9JHT1"/>
<name>A0AAU9JHT1_9CILI</name>
<feature type="coiled-coil region" evidence="1">
    <location>
        <begin position="140"/>
        <end position="277"/>
    </location>
</feature>
<organism evidence="2 3">
    <name type="scientific">Blepharisma stoltei</name>
    <dbReference type="NCBI Taxonomy" id="1481888"/>
    <lineage>
        <taxon>Eukaryota</taxon>
        <taxon>Sar</taxon>
        <taxon>Alveolata</taxon>
        <taxon>Ciliophora</taxon>
        <taxon>Postciliodesmatophora</taxon>
        <taxon>Heterotrichea</taxon>
        <taxon>Heterotrichida</taxon>
        <taxon>Blepharismidae</taxon>
        <taxon>Blepharisma</taxon>
    </lineage>
</organism>
<reference evidence="2" key="1">
    <citation type="submission" date="2021-09" db="EMBL/GenBank/DDBJ databases">
        <authorList>
            <consortium name="AG Swart"/>
            <person name="Singh M."/>
            <person name="Singh A."/>
            <person name="Seah K."/>
            <person name="Emmerich C."/>
        </authorList>
    </citation>
    <scope>NUCLEOTIDE SEQUENCE</scope>
    <source>
        <strain evidence="2">ATCC30299</strain>
    </source>
</reference>
<evidence type="ECO:0000313" key="2">
    <source>
        <dbReference type="EMBL" id="CAG9325527.1"/>
    </source>
</evidence>
<dbReference type="EMBL" id="CAJZBQ010000038">
    <property type="protein sequence ID" value="CAG9325527.1"/>
    <property type="molecule type" value="Genomic_DNA"/>
</dbReference>
<dbReference type="Proteomes" id="UP001162131">
    <property type="component" value="Unassembled WGS sequence"/>
</dbReference>
<keyword evidence="3" id="KW-1185">Reference proteome</keyword>
<accession>A0AAU9JHT1</accession>
<comment type="caution">
    <text evidence="2">The sequence shown here is derived from an EMBL/GenBank/DDBJ whole genome shotgun (WGS) entry which is preliminary data.</text>
</comment>
<evidence type="ECO:0000256" key="1">
    <source>
        <dbReference type="SAM" id="Coils"/>
    </source>
</evidence>
<sequence length="350" mass="40934">MDSDSSLWKSQADDLHSKLENLEQLLTKFEIESSIDEFPTNDFIDRNLLNQFSKHRKRSSVDSVSALLQSDPGLNINLKDIAADARKKAAIQPIQEVDSRTPPLQVEEVIANNLIETEKTRSERGRVENNEYEKVLMEEYKKCEAKLMIKNEKIALLNKENELKINENIDLKLKNKELHTKLEEKDQKIKKLEEIISLNSKELKTSNEELIKSFESEIDMKTIEIETLKQKISSLVSSSSITQKDWQNEIDMLRNKNKKLLIKNTKLQEEIEFLKKNELVTNKHKAAVEIAKKMNKRYKAKNLENLSREDLIVLYLDSEERLRLREQEIAEYKQLIDGDRLSEEQDEDYS</sequence>